<sequence length="155" mass="18258">MLETIYYIGQTIAVVAILGSVVALVIQLQQSNRLARAEMSLSAWLPSIRYFSESVNSEETSAFFHKALFTDQKLTDPERMRFSHFAAYNTNSLETLFYLEKEGLCNQTILLRHIEGTEYFLRSPRMRHWWAATRDNYYLPEFREFFDTLVSRYES</sequence>
<organism evidence="2 3">
    <name type="scientific">Hyphobacterium lacteum</name>
    <dbReference type="NCBI Taxonomy" id="3116575"/>
    <lineage>
        <taxon>Bacteria</taxon>
        <taxon>Pseudomonadati</taxon>
        <taxon>Pseudomonadota</taxon>
        <taxon>Alphaproteobacteria</taxon>
        <taxon>Maricaulales</taxon>
        <taxon>Maricaulaceae</taxon>
        <taxon>Hyphobacterium</taxon>
    </lineage>
</organism>
<dbReference type="RefSeq" id="WP_330199628.1">
    <property type="nucleotide sequence ID" value="NZ_JAZDRP010000007.1"/>
</dbReference>
<keyword evidence="1" id="KW-0812">Transmembrane</keyword>
<keyword evidence="1" id="KW-0472">Membrane</keyword>
<protein>
    <recommendedName>
        <fullName evidence="4">DUF4760 domain-containing protein</fullName>
    </recommendedName>
</protein>
<comment type="caution">
    <text evidence="2">The sequence shown here is derived from an EMBL/GenBank/DDBJ whole genome shotgun (WGS) entry which is preliminary data.</text>
</comment>
<evidence type="ECO:0000313" key="3">
    <source>
        <dbReference type="Proteomes" id="UP001354971"/>
    </source>
</evidence>
<dbReference type="Proteomes" id="UP001354971">
    <property type="component" value="Unassembled WGS sequence"/>
</dbReference>
<proteinExistence type="predicted"/>
<reference evidence="2 3" key="1">
    <citation type="submission" date="2024-01" db="EMBL/GenBank/DDBJ databases">
        <title>Hyphobacterium bacterium isolated from marine sediment.</title>
        <authorList>
            <person name="Zhao S."/>
        </authorList>
    </citation>
    <scope>NUCLEOTIDE SEQUENCE [LARGE SCALE GENOMIC DNA]</scope>
    <source>
        <strain evidence="3">HN65</strain>
    </source>
</reference>
<evidence type="ECO:0008006" key="4">
    <source>
        <dbReference type="Google" id="ProtNLM"/>
    </source>
</evidence>
<evidence type="ECO:0000256" key="1">
    <source>
        <dbReference type="SAM" id="Phobius"/>
    </source>
</evidence>
<feature type="transmembrane region" description="Helical" evidence="1">
    <location>
        <begin position="6"/>
        <end position="26"/>
    </location>
</feature>
<dbReference type="EMBL" id="JAZDRP010000007">
    <property type="protein sequence ID" value="MEE2526964.1"/>
    <property type="molecule type" value="Genomic_DNA"/>
</dbReference>
<gene>
    <name evidence="2" type="ORF">V0U79_11335</name>
</gene>
<name>A0ABU7LUE5_9PROT</name>
<keyword evidence="1" id="KW-1133">Transmembrane helix</keyword>
<accession>A0ABU7LUE5</accession>
<evidence type="ECO:0000313" key="2">
    <source>
        <dbReference type="EMBL" id="MEE2526964.1"/>
    </source>
</evidence>
<keyword evidence="3" id="KW-1185">Reference proteome</keyword>